<evidence type="ECO:0008006" key="3">
    <source>
        <dbReference type="Google" id="ProtNLM"/>
    </source>
</evidence>
<evidence type="ECO:0000313" key="2">
    <source>
        <dbReference type="Proteomes" id="UP000760480"/>
    </source>
</evidence>
<comment type="caution">
    <text evidence="1">The sequence shown here is derived from an EMBL/GenBank/DDBJ whole genome shotgun (WGS) entry which is preliminary data.</text>
</comment>
<name>A0ABX1TK66_9GAMM</name>
<dbReference type="Proteomes" id="UP000760480">
    <property type="component" value="Unassembled WGS sequence"/>
</dbReference>
<sequence>MDRKGRVEAFRREQTMIMQAAALAFLDQGQEMLAKRVTDDLGQWDPQSPEYQALQARLSGGR</sequence>
<accession>A0ABX1TK66</accession>
<reference evidence="1 2" key="1">
    <citation type="submission" date="2019-03" db="EMBL/GenBank/DDBJ databases">
        <title>Metabolic reconstructions from genomes of highly enriched 'Candidatus Accumulibacter' and 'Candidatus Competibacter' bioreactor populations.</title>
        <authorList>
            <person name="Annavajhala M.K."/>
            <person name="Welles L."/>
            <person name="Abbas B."/>
            <person name="Sorokin D."/>
            <person name="Park H."/>
            <person name="Van Loosdrecht M."/>
            <person name="Chandran K."/>
        </authorList>
    </citation>
    <scope>NUCLEOTIDE SEQUENCE [LARGE SCALE GENOMIC DNA]</scope>
    <source>
        <strain evidence="1 2">SBR_G</strain>
    </source>
</reference>
<organism evidence="1 2">
    <name type="scientific">Candidatus Competibacter phosphatis</name>
    <dbReference type="NCBI Taxonomy" id="221280"/>
    <lineage>
        <taxon>Bacteria</taxon>
        <taxon>Pseudomonadati</taxon>
        <taxon>Pseudomonadota</taxon>
        <taxon>Gammaproteobacteria</taxon>
        <taxon>Candidatus Competibacteraceae</taxon>
        <taxon>Candidatus Competibacter</taxon>
    </lineage>
</organism>
<gene>
    <name evidence="1" type="ORF">E4P82_11570</name>
</gene>
<keyword evidence="2" id="KW-1185">Reference proteome</keyword>
<proteinExistence type="predicted"/>
<dbReference type="EMBL" id="SPMZ01000031">
    <property type="protein sequence ID" value="NMQ19781.1"/>
    <property type="molecule type" value="Genomic_DNA"/>
</dbReference>
<evidence type="ECO:0000313" key="1">
    <source>
        <dbReference type="EMBL" id="NMQ19781.1"/>
    </source>
</evidence>
<dbReference type="RefSeq" id="WP_169249042.1">
    <property type="nucleotide sequence ID" value="NZ_SPMZ01000031.1"/>
</dbReference>
<protein>
    <recommendedName>
        <fullName evidence="3">CopG family transcriptional regulator</fullName>
    </recommendedName>
</protein>